<dbReference type="InterPro" id="IPR006935">
    <property type="entry name" value="Helicase/UvrB_N"/>
</dbReference>
<feature type="domain" description="Helicase C-terminal" evidence="2">
    <location>
        <begin position="409"/>
        <end position="564"/>
    </location>
</feature>
<dbReference type="PANTHER" id="PTHR47396">
    <property type="entry name" value="TYPE I RESTRICTION ENZYME ECOKI R PROTEIN"/>
    <property type="match status" value="1"/>
</dbReference>
<dbReference type="InterPro" id="IPR058403">
    <property type="entry name" value="DUF8090"/>
</dbReference>
<dbReference type="Pfam" id="PF11907">
    <property type="entry name" value="DUF3427"/>
    <property type="match status" value="1"/>
</dbReference>
<dbReference type="AlphaFoldDB" id="A0A0X8H1G2"/>
<dbReference type="InterPro" id="IPR021835">
    <property type="entry name" value="DUF3427"/>
</dbReference>
<dbReference type="CDD" id="cd09204">
    <property type="entry name" value="PLDc_N_DEXD_b2"/>
    <property type="match status" value="1"/>
</dbReference>
<dbReference type="Pfam" id="PF13091">
    <property type="entry name" value="PLDc_2"/>
    <property type="match status" value="1"/>
</dbReference>
<dbReference type="GO" id="GO:0005524">
    <property type="term" value="F:ATP binding"/>
    <property type="evidence" value="ECO:0007669"/>
    <property type="project" value="InterPro"/>
</dbReference>
<organism evidence="3 4">
    <name type="scientific">Erysipelothrix larvae</name>
    <dbReference type="NCBI Taxonomy" id="1514105"/>
    <lineage>
        <taxon>Bacteria</taxon>
        <taxon>Bacillati</taxon>
        <taxon>Bacillota</taxon>
        <taxon>Erysipelotrichia</taxon>
        <taxon>Erysipelotrichales</taxon>
        <taxon>Erysipelotrichaceae</taxon>
        <taxon>Erysipelothrix</taxon>
    </lineage>
</organism>
<name>A0A0X8H1G2_9FIRM</name>
<dbReference type="REBASE" id="137516">
    <property type="entry name" value="EspLV19ORF10195P"/>
</dbReference>
<dbReference type="CDD" id="cd18799">
    <property type="entry name" value="SF2_C_EcoAI-like"/>
    <property type="match status" value="1"/>
</dbReference>
<dbReference type="Pfam" id="PF00271">
    <property type="entry name" value="Helicase_C"/>
    <property type="match status" value="1"/>
</dbReference>
<dbReference type="PANTHER" id="PTHR47396:SF1">
    <property type="entry name" value="ATP-DEPENDENT HELICASE IRC3-RELATED"/>
    <property type="match status" value="1"/>
</dbReference>
<evidence type="ECO:0000259" key="1">
    <source>
        <dbReference type="PROSITE" id="PS51192"/>
    </source>
</evidence>
<dbReference type="InterPro" id="IPR050742">
    <property type="entry name" value="Helicase_Restrict-Modif_Enz"/>
</dbReference>
<evidence type="ECO:0008006" key="5">
    <source>
        <dbReference type="Google" id="ProtNLM"/>
    </source>
</evidence>
<dbReference type="GO" id="GO:0003677">
    <property type="term" value="F:DNA binding"/>
    <property type="evidence" value="ECO:0007669"/>
    <property type="project" value="InterPro"/>
</dbReference>
<dbReference type="KEGG" id="erl:AOC36_10195"/>
<dbReference type="RefSeq" id="WP_067633934.1">
    <property type="nucleotide sequence ID" value="NZ_CP013213.1"/>
</dbReference>
<dbReference type="SUPFAM" id="SSF52540">
    <property type="entry name" value="P-loop containing nucleoside triphosphate hydrolases"/>
    <property type="match status" value="1"/>
</dbReference>
<dbReference type="InterPro" id="IPR001650">
    <property type="entry name" value="Helicase_C-like"/>
</dbReference>
<dbReference type="GO" id="GO:0016787">
    <property type="term" value="F:hydrolase activity"/>
    <property type="evidence" value="ECO:0007669"/>
    <property type="project" value="InterPro"/>
</dbReference>
<protein>
    <recommendedName>
        <fullName evidence="5">NgoFVII family restriction endonuclease</fullName>
    </recommendedName>
</protein>
<evidence type="ECO:0000313" key="3">
    <source>
        <dbReference type="EMBL" id="AMC94328.1"/>
    </source>
</evidence>
<dbReference type="Pfam" id="PF26350">
    <property type="entry name" value="DUF8090"/>
    <property type="match status" value="1"/>
</dbReference>
<keyword evidence="4" id="KW-1185">Reference proteome</keyword>
<dbReference type="Proteomes" id="UP000063781">
    <property type="component" value="Chromosome"/>
</dbReference>
<dbReference type="EMBL" id="CP013213">
    <property type="protein sequence ID" value="AMC94328.1"/>
    <property type="molecule type" value="Genomic_DNA"/>
</dbReference>
<accession>A0A0X8H1G2</accession>
<dbReference type="SMART" id="SM00490">
    <property type="entry name" value="HELICc"/>
    <property type="match status" value="1"/>
</dbReference>
<dbReference type="SMART" id="SM00487">
    <property type="entry name" value="DEXDc"/>
    <property type="match status" value="1"/>
</dbReference>
<dbReference type="CDD" id="cd18032">
    <property type="entry name" value="DEXHc_RE_I_III_res"/>
    <property type="match status" value="1"/>
</dbReference>
<proteinExistence type="predicted"/>
<dbReference type="Gene3D" id="3.30.870.10">
    <property type="entry name" value="Endonuclease Chain A"/>
    <property type="match status" value="1"/>
</dbReference>
<dbReference type="SUPFAM" id="SSF56024">
    <property type="entry name" value="Phospholipase D/nuclease"/>
    <property type="match status" value="1"/>
</dbReference>
<sequence length="929" mass="107096">MELRNIEFISNDHVEGTKVLKVIRNEMAQCDRFDFSVAFITQGGLTMLANQLLSLQNRNIKGRILTSTYQHFNDPKVYEKLMSYPNIECRIYSLQDHHTKGYIFGHGDDCKVIIGSSNLTQAALAINREWNLEVSTKQNSKLVSDVESEFERMWHDAEILDTSWIEHYKKAYHESRIIETKLKAHFDTKEPFVVPNVMQSEALRNLDKLRSENVNKALLISATGTGKTYLSAFDVRNAKADKVLFIIHREQIARDAQRTFKHVLPDKTSGFITGSKKDYDKDIVFTTIQSISQDYNLHNFAPDHFDYIIYDEAHRSGANSYQKVMDYFTPKFTLGMSATPERSDMFNIFELFDYNIAYEIRLKDALQLNMLTPFHYFGVSDVTLNGEVIDDQASIAQLVSKHRVDAIIEKTTYYGYSGDRVKGLIFCSRNEEASKLSAALNQRGLRTVALCGADSQQYREHSIHRLTSNDGDLDYIITVDIFNEGIDIPQINQIVMLRPTQSATIFVQQLGRGLRKNASKDFVVVIDFVGNYKNNFLIPIALSGDKSMSKNTLRKFVMEGSSLIPGTSTIDFDEITKQRIYNAIDQTKLSSMHWLKKEYEALKSRIGRIPNLLDYEPNGSIDPQVIFSGTRYRSHYEFLNQGMKEDLDVLNELQHKLLAFVSMELSSGKRCAELKVLKTLCTHDSIPIQSLNQAMTLKQVQSILRVLTLEFLTDVEKKPYQNMTLITLEKDVIKKSQCLTEALTHPEFSKHFMDDLDYALLRHTTHFHNHDEVGFVVGQQYTRKDASWLLNWNTNQQSTIYGYKVDKASKTIPIFVTYSKSHDIVDSIDYDDHFLDREHFNWMSRNKRTLESQEIQSIINAQTLGYTLLLFVKRSDGEDKYFFYLGTLSVLDYEQTTIHANGSDLPIVRFTFKLNQMIKDDLYYYFIEG</sequence>
<dbReference type="InterPro" id="IPR014001">
    <property type="entry name" value="Helicase_ATP-bd"/>
</dbReference>
<dbReference type="Pfam" id="PF04851">
    <property type="entry name" value="ResIII"/>
    <property type="match status" value="1"/>
</dbReference>
<dbReference type="InterPro" id="IPR027417">
    <property type="entry name" value="P-loop_NTPase"/>
</dbReference>
<dbReference type="PROSITE" id="PS51194">
    <property type="entry name" value="HELICASE_CTER"/>
    <property type="match status" value="1"/>
</dbReference>
<evidence type="ECO:0000313" key="4">
    <source>
        <dbReference type="Proteomes" id="UP000063781"/>
    </source>
</evidence>
<dbReference type="Gene3D" id="3.40.50.300">
    <property type="entry name" value="P-loop containing nucleotide triphosphate hydrolases"/>
    <property type="match status" value="2"/>
</dbReference>
<feature type="domain" description="Helicase ATP-binding" evidence="1">
    <location>
        <begin position="208"/>
        <end position="358"/>
    </location>
</feature>
<dbReference type="OrthoDB" id="9802848at2"/>
<evidence type="ECO:0000259" key="2">
    <source>
        <dbReference type="PROSITE" id="PS51194"/>
    </source>
</evidence>
<dbReference type="PROSITE" id="PS51192">
    <property type="entry name" value="HELICASE_ATP_BIND_1"/>
    <property type="match status" value="1"/>
</dbReference>
<dbReference type="STRING" id="1514105.AOC36_10195"/>
<dbReference type="InterPro" id="IPR025202">
    <property type="entry name" value="PLD-like_dom"/>
</dbReference>
<reference evidence="3 4" key="1">
    <citation type="submission" date="2015-10" db="EMBL/GenBank/DDBJ databases">
        <title>Erysipelothrix larvae sp. LV19 isolated from the larval gut of the rhinoceros beetle, Trypoxylus dichotomus.</title>
        <authorList>
            <person name="Lim S."/>
            <person name="Kim B.-C."/>
        </authorList>
    </citation>
    <scope>NUCLEOTIDE SEQUENCE [LARGE SCALE GENOMIC DNA]</scope>
    <source>
        <strain evidence="3 4">LV19</strain>
    </source>
</reference>
<dbReference type="GO" id="GO:0005829">
    <property type="term" value="C:cytosol"/>
    <property type="evidence" value="ECO:0007669"/>
    <property type="project" value="TreeGrafter"/>
</dbReference>
<gene>
    <name evidence="3" type="ORF">AOC36_10195</name>
</gene>